<feature type="signal peptide" evidence="2">
    <location>
        <begin position="1"/>
        <end position="25"/>
    </location>
</feature>
<reference evidence="4" key="1">
    <citation type="submission" date="2017-01" db="EMBL/GenBank/DDBJ databases">
        <authorList>
            <person name="Varghese N."/>
            <person name="Submissions S."/>
        </authorList>
    </citation>
    <scope>NUCLEOTIDE SEQUENCE [LARGE SCALE GENOMIC DNA]</scope>
    <source>
        <strain evidence="4">DSM 45196</strain>
    </source>
</reference>
<dbReference type="PIRSF" id="PIRSF002825">
    <property type="entry name" value="CfbpA"/>
    <property type="match status" value="1"/>
</dbReference>
<evidence type="ECO:0000313" key="4">
    <source>
        <dbReference type="Proteomes" id="UP000186795"/>
    </source>
</evidence>
<dbReference type="EMBL" id="FTOD01000012">
    <property type="protein sequence ID" value="SIT08661.1"/>
    <property type="molecule type" value="Genomic_DNA"/>
</dbReference>
<evidence type="ECO:0000313" key="3">
    <source>
        <dbReference type="EMBL" id="SIT08661.1"/>
    </source>
</evidence>
<dbReference type="InterPro" id="IPR026045">
    <property type="entry name" value="Ferric-bd"/>
</dbReference>
<dbReference type="SUPFAM" id="SSF53850">
    <property type="entry name" value="Periplasmic binding protein-like II"/>
    <property type="match status" value="1"/>
</dbReference>
<feature type="chain" id="PRO_5012320315" evidence="2">
    <location>
        <begin position="26"/>
        <end position="358"/>
    </location>
</feature>
<evidence type="ECO:0000256" key="1">
    <source>
        <dbReference type="ARBA" id="ARBA00022729"/>
    </source>
</evidence>
<accession>A0A1N7PDI7</accession>
<organism evidence="3 4">
    <name type="scientific">Kroppenstedtia eburnea</name>
    <dbReference type="NCBI Taxonomy" id="714067"/>
    <lineage>
        <taxon>Bacteria</taxon>
        <taxon>Bacillati</taxon>
        <taxon>Bacillota</taxon>
        <taxon>Bacilli</taxon>
        <taxon>Bacillales</taxon>
        <taxon>Thermoactinomycetaceae</taxon>
        <taxon>Kroppenstedtia</taxon>
    </lineage>
</organism>
<dbReference type="PANTHER" id="PTHR30006">
    <property type="entry name" value="THIAMINE-BINDING PERIPLASMIC PROTEIN-RELATED"/>
    <property type="match status" value="1"/>
</dbReference>
<keyword evidence="4" id="KW-1185">Reference proteome</keyword>
<proteinExistence type="predicted"/>
<dbReference type="RefSeq" id="WP_076526079.1">
    <property type="nucleotide sequence ID" value="NZ_CP048103.1"/>
</dbReference>
<name>A0A1N7PDI7_9BACL</name>
<protein>
    <submittedName>
        <fullName evidence="3">Iron(III) transport system substrate-binding protein</fullName>
    </submittedName>
</protein>
<dbReference type="PROSITE" id="PS51257">
    <property type="entry name" value="PROKAR_LIPOPROTEIN"/>
    <property type="match status" value="1"/>
</dbReference>
<evidence type="ECO:0000256" key="2">
    <source>
        <dbReference type="SAM" id="SignalP"/>
    </source>
</evidence>
<dbReference type="AlphaFoldDB" id="A0A1N7PDI7"/>
<dbReference type="Pfam" id="PF13343">
    <property type="entry name" value="SBP_bac_6"/>
    <property type="match status" value="1"/>
</dbReference>
<dbReference type="Gene3D" id="3.40.190.10">
    <property type="entry name" value="Periplasmic binding protein-like II"/>
    <property type="match status" value="2"/>
</dbReference>
<keyword evidence="1 2" id="KW-0732">Signal</keyword>
<sequence>MGLKPKWSLIWATMLAVGLTTGCMASTSDGDSADKDGLEEKVVIYSPHGKDILQDFEKQFEKKHPHVDVEWLDIGSQEILDRVRSEKANPQADLWWGAPSVMFEQAREEGLLQPYQPGYADALPKEFRAADWSWTGTSQTPEVIMYNTREIPKGEVPRDWDDLLDPKWKDRIIIRYPLASGTMRTIYSAMIYRDYKESNRPEKGYEWLKKLDANTKEYSANPEMMYSKVARGEGALTIWNMPDTVMLKETKNYPFDFVIPESGTPVLTEGIALVKGGKHPEAAKAFYEFVNSEQAMKHLAETYYRIPTREDIQGLPAWIAETRIKSMDLDWKLLQEKENEWMDHWDQKIKNGAKQKEE</sequence>
<dbReference type="Proteomes" id="UP000186795">
    <property type="component" value="Unassembled WGS sequence"/>
</dbReference>
<gene>
    <name evidence="3" type="ORF">SAMN05421790_11233</name>
</gene>